<evidence type="ECO:0000313" key="1">
    <source>
        <dbReference type="EMBL" id="PTX61315.1"/>
    </source>
</evidence>
<protein>
    <recommendedName>
        <fullName evidence="3">Carbon monoxide dehydrogenase subunit G</fullName>
    </recommendedName>
</protein>
<organism evidence="1 2">
    <name type="scientific">Melghirimyces profundicolus</name>
    <dbReference type="NCBI Taxonomy" id="1242148"/>
    <lineage>
        <taxon>Bacteria</taxon>
        <taxon>Bacillati</taxon>
        <taxon>Bacillota</taxon>
        <taxon>Bacilli</taxon>
        <taxon>Bacillales</taxon>
        <taxon>Thermoactinomycetaceae</taxon>
        <taxon>Melghirimyces</taxon>
    </lineage>
</organism>
<dbReference type="InterPro" id="IPR023393">
    <property type="entry name" value="START-like_dom_sf"/>
</dbReference>
<evidence type="ECO:0000313" key="2">
    <source>
        <dbReference type="Proteomes" id="UP000244240"/>
    </source>
</evidence>
<comment type="caution">
    <text evidence="1">The sequence shown here is derived from an EMBL/GenBank/DDBJ whole genome shotgun (WGS) entry which is preliminary data.</text>
</comment>
<evidence type="ECO:0008006" key="3">
    <source>
        <dbReference type="Google" id="ProtNLM"/>
    </source>
</evidence>
<name>A0A2T6BZ05_9BACL</name>
<dbReference type="InterPro" id="IPR010419">
    <property type="entry name" value="CO_DH_gsu"/>
</dbReference>
<keyword evidence="2" id="KW-1185">Reference proteome</keyword>
<proteinExistence type="predicted"/>
<dbReference type="Pfam" id="PF06240">
    <property type="entry name" value="COXG"/>
    <property type="match status" value="1"/>
</dbReference>
<dbReference type="SUPFAM" id="SSF55961">
    <property type="entry name" value="Bet v1-like"/>
    <property type="match status" value="1"/>
</dbReference>
<sequence>MRTYQGDFFIDLPRPTVWAFVTDPHQMGSCIPDLLQLDVESETRFRALVRVGVGPVRGKFNLQTELTVTEPEKSGELSIRGGGMGSRVDMKTKLTLSDTENGGTKLDWRCDAVISGPIASIGGRLIDNEAKKITEKMFANLRESLSSVSKQAAAASADTEEPGSTD</sequence>
<dbReference type="PANTHER" id="PTHR38588:SF1">
    <property type="entry name" value="BLL0334 PROTEIN"/>
    <property type="match status" value="1"/>
</dbReference>
<gene>
    <name evidence="1" type="ORF">C8P63_107110</name>
</gene>
<dbReference type="EMBL" id="QBKR01000007">
    <property type="protein sequence ID" value="PTX61315.1"/>
    <property type="molecule type" value="Genomic_DNA"/>
</dbReference>
<reference evidence="1 2" key="1">
    <citation type="submission" date="2018-04" db="EMBL/GenBank/DDBJ databases">
        <title>Genomic Encyclopedia of Archaeal and Bacterial Type Strains, Phase II (KMG-II): from individual species to whole genera.</title>
        <authorList>
            <person name="Goeker M."/>
        </authorList>
    </citation>
    <scope>NUCLEOTIDE SEQUENCE [LARGE SCALE GENOMIC DNA]</scope>
    <source>
        <strain evidence="1 2">DSM 45787</strain>
    </source>
</reference>
<dbReference type="CDD" id="cd05018">
    <property type="entry name" value="CoxG"/>
    <property type="match status" value="1"/>
</dbReference>
<dbReference type="PANTHER" id="PTHR38588">
    <property type="entry name" value="BLL0334 PROTEIN"/>
    <property type="match status" value="1"/>
</dbReference>
<accession>A0A2T6BZ05</accession>
<dbReference type="RefSeq" id="WP_170109538.1">
    <property type="nucleotide sequence ID" value="NZ_QBKR01000007.1"/>
</dbReference>
<dbReference type="Proteomes" id="UP000244240">
    <property type="component" value="Unassembled WGS sequence"/>
</dbReference>
<dbReference type="Gene3D" id="3.30.530.20">
    <property type="match status" value="1"/>
</dbReference>
<dbReference type="AlphaFoldDB" id="A0A2T6BZ05"/>